<protein>
    <recommendedName>
        <fullName evidence="5">Stress response protein ish1</fullName>
    </recommendedName>
</protein>
<evidence type="ECO:0000256" key="1">
    <source>
        <dbReference type="SAM" id="MobiDB-lite"/>
    </source>
</evidence>
<sequence>MRFSFLSTLVVALAADSAVASTWFGKAAYNKWHQTELERWLDDHNVPYPQPADRKDLENLVKSNWNSKVATPYQEWDTPRLQSYLSAKGYQAKAGAEDNTQSLIDTMKQYWYETEDKAAEAYHSVQDWIFDSWTDSQLKAFCDRHGIPVPQPRTRDSLLQTVRSNYQSAANKVGETAAYPGNWLYESWSDSDLKAWLDERGYPAPQPSTRDSLIASVRRNARLAHLQMKGSLDSATSSAASAQESLTDALLDAWSDTQIKAWADKNGIKVPQGSKRNELIALARKHRAQLTGDTAASSASSYYGAATSNVGNQYAQATATAASGFWGYYDWIKAQVGLGSQSASASLSSASVRASNSASSASSLAAKSASSASVQASKSASSVSKSASKAGKQSTDAAASSASSASSKLSKAAKSASSAGRDEL</sequence>
<organism evidence="3 4">
    <name type="scientific">Patellaria atrata CBS 101060</name>
    <dbReference type="NCBI Taxonomy" id="1346257"/>
    <lineage>
        <taxon>Eukaryota</taxon>
        <taxon>Fungi</taxon>
        <taxon>Dikarya</taxon>
        <taxon>Ascomycota</taxon>
        <taxon>Pezizomycotina</taxon>
        <taxon>Dothideomycetes</taxon>
        <taxon>Dothideomycetes incertae sedis</taxon>
        <taxon>Patellariales</taxon>
        <taxon>Patellariaceae</taxon>
        <taxon>Patellaria</taxon>
    </lineage>
</organism>
<evidence type="ECO:0000313" key="3">
    <source>
        <dbReference type="EMBL" id="KAF2834963.1"/>
    </source>
</evidence>
<keyword evidence="2" id="KW-0732">Signal</keyword>
<dbReference type="OrthoDB" id="2527403at2759"/>
<dbReference type="AlphaFoldDB" id="A0A9P4S4N0"/>
<dbReference type="Proteomes" id="UP000799429">
    <property type="component" value="Unassembled WGS sequence"/>
</dbReference>
<keyword evidence="4" id="KW-1185">Reference proteome</keyword>
<feature type="signal peptide" evidence="2">
    <location>
        <begin position="1"/>
        <end position="20"/>
    </location>
</feature>
<comment type="caution">
    <text evidence="3">The sequence shown here is derived from an EMBL/GenBank/DDBJ whole genome shotgun (WGS) entry which is preliminary data.</text>
</comment>
<dbReference type="InterPro" id="IPR018803">
    <property type="entry name" value="Ish1/Msc1-like"/>
</dbReference>
<gene>
    <name evidence="3" type="ORF">M501DRAFT_963447</name>
</gene>
<feature type="region of interest" description="Disordered" evidence="1">
    <location>
        <begin position="369"/>
        <end position="424"/>
    </location>
</feature>
<dbReference type="Pfam" id="PF10281">
    <property type="entry name" value="Ish1"/>
    <property type="match status" value="4"/>
</dbReference>
<proteinExistence type="predicted"/>
<evidence type="ECO:0000256" key="2">
    <source>
        <dbReference type="SAM" id="SignalP"/>
    </source>
</evidence>
<name>A0A9P4S4N0_9PEZI</name>
<reference evidence="3" key="1">
    <citation type="journal article" date="2020" name="Stud. Mycol.">
        <title>101 Dothideomycetes genomes: a test case for predicting lifestyles and emergence of pathogens.</title>
        <authorList>
            <person name="Haridas S."/>
            <person name="Albert R."/>
            <person name="Binder M."/>
            <person name="Bloem J."/>
            <person name="Labutti K."/>
            <person name="Salamov A."/>
            <person name="Andreopoulos B."/>
            <person name="Baker S."/>
            <person name="Barry K."/>
            <person name="Bills G."/>
            <person name="Bluhm B."/>
            <person name="Cannon C."/>
            <person name="Castanera R."/>
            <person name="Culley D."/>
            <person name="Daum C."/>
            <person name="Ezra D."/>
            <person name="Gonzalez J."/>
            <person name="Henrissat B."/>
            <person name="Kuo A."/>
            <person name="Liang C."/>
            <person name="Lipzen A."/>
            <person name="Lutzoni F."/>
            <person name="Magnuson J."/>
            <person name="Mondo S."/>
            <person name="Nolan M."/>
            <person name="Ohm R."/>
            <person name="Pangilinan J."/>
            <person name="Park H.-J."/>
            <person name="Ramirez L."/>
            <person name="Alfaro M."/>
            <person name="Sun H."/>
            <person name="Tritt A."/>
            <person name="Yoshinaga Y."/>
            <person name="Zwiers L.-H."/>
            <person name="Turgeon B."/>
            <person name="Goodwin S."/>
            <person name="Spatafora J."/>
            <person name="Crous P."/>
            <person name="Grigoriev I."/>
        </authorList>
    </citation>
    <scope>NUCLEOTIDE SEQUENCE</scope>
    <source>
        <strain evidence="3">CBS 101060</strain>
    </source>
</reference>
<evidence type="ECO:0000313" key="4">
    <source>
        <dbReference type="Proteomes" id="UP000799429"/>
    </source>
</evidence>
<feature type="chain" id="PRO_5040241346" description="Stress response protein ish1" evidence="2">
    <location>
        <begin position="21"/>
        <end position="424"/>
    </location>
</feature>
<dbReference type="EMBL" id="MU006113">
    <property type="protein sequence ID" value="KAF2834963.1"/>
    <property type="molecule type" value="Genomic_DNA"/>
</dbReference>
<evidence type="ECO:0008006" key="5">
    <source>
        <dbReference type="Google" id="ProtNLM"/>
    </source>
</evidence>
<accession>A0A9P4S4N0</accession>